<evidence type="ECO:0000313" key="3">
    <source>
        <dbReference type="Proteomes" id="UP000748756"/>
    </source>
</evidence>
<evidence type="ECO:0000259" key="1">
    <source>
        <dbReference type="Pfam" id="PF14216"/>
    </source>
</evidence>
<protein>
    <recommendedName>
        <fullName evidence="1">DUF4326 domain-containing protein</fullName>
    </recommendedName>
</protein>
<evidence type="ECO:0000313" key="2">
    <source>
        <dbReference type="EMBL" id="KAF9147738.1"/>
    </source>
</evidence>
<comment type="caution">
    <text evidence="2">The sequence shown here is derived from an EMBL/GenBank/DDBJ whole genome shotgun (WGS) entry which is preliminary data.</text>
</comment>
<reference evidence="2" key="1">
    <citation type="journal article" date="2020" name="Fungal Divers.">
        <title>Resolving the Mortierellaceae phylogeny through synthesis of multi-gene phylogenetics and phylogenomics.</title>
        <authorList>
            <person name="Vandepol N."/>
            <person name="Liber J."/>
            <person name="Desiro A."/>
            <person name="Na H."/>
            <person name="Kennedy M."/>
            <person name="Barry K."/>
            <person name="Grigoriev I.V."/>
            <person name="Miller A.N."/>
            <person name="O'Donnell K."/>
            <person name="Stajich J.E."/>
            <person name="Bonito G."/>
        </authorList>
    </citation>
    <scope>NUCLEOTIDE SEQUENCE</scope>
    <source>
        <strain evidence="2">NRRL 6426</strain>
    </source>
</reference>
<proteinExistence type="predicted"/>
<dbReference type="EMBL" id="JAAAUQ010000764">
    <property type="protein sequence ID" value="KAF9147738.1"/>
    <property type="molecule type" value="Genomic_DNA"/>
</dbReference>
<dbReference type="InterPro" id="IPR025475">
    <property type="entry name" value="DUF4326"/>
</dbReference>
<organism evidence="2 3">
    <name type="scientific">Linnemannia schmuckeri</name>
    <dbReference type="NCBI Taxonomy" id="64567"/>
    <lineage>
        <taxon>Eukaryota</taxon>
        <taxon>Fungi</taxon>
        <taxon>Fungi incertae sedis</taxon>
        <taxon>Mucoromycota</taxon>
        <taxon>Mortierellomycotina</taxon>
        <taxon>Mortierellomycetes</taxon>
        <taxon>Mortierellales</taxon>
        <taxon>Mortierellaceae</taxon>
        <taxon>Linnemannia</taxon>
    </lineage>
</organism>
<dbReference type="Pfam" id="PF14216">
    <property type="entry name" value="DUF4326"/>
    <property type="match status" value="1"/>
</dbReference>
<feature type="domain" description="DUF4326" evidence="1">
    <location>
        <begin position="19"/>
        <end position="97"/>
    </location>
</feature>
<name>A0A9P5RTU5_9FUNG</name>
<dbReference type="OrthoDB" id="272703at2759"/>
<gene>
    <name evidence="2" type="ORF">BG015_010579</name>
</gene>
<accession>A0A9P5RTU5</accession>
<dbReference type="Proteomes" id="UP000748756">
    <property type="component" value="Unassembled WGS sequence"/>
</dbReference>
<keyword evidence="3" id="KW-1185">Reference proteome</keyword>
<sequence>MGVVNVKVAYIRPLGYDNLEQWMSDPQNVYIGRGGVVFINKRRYPPQASIWANPFRIGVDGTREQVLDKYREYIQQQLQTGAITSTQLEALRGKRLAYF</sequence>
<dbReference type="AlphaFoldDB" id="A0A9P5RTU5"/>